<name>A0ABP7VVP1_9FLAO</name>
<evidence type="ECO:0000256" key="6">
    <source>
        <dbReference type="ARBA" id="ARBA00023049"/>
    </source>
</evidence>
<evidence type="ECO:0000256" key="5">
    <source>
        <dbReference type="ARBA" id="ARBA00022833"/>
    </source>
</evidence>
<protein>
    <submittedName>
        <fullName evidence="7">Archaemetzincin family Zn-dependent metalloprotease</fullName>
    </submittedName>
</protein>
<dbReference type="Proteomes" id="UP001500367">
    <property type="component" value="Unassembled WGS sequence"/>
</dbReference>
<comment type="cofactor">
    <cofactor evidence="1">
        <name>Zn(2+)</name>
        <dbReference type="ChEBI" id="CHEBI:29105"/>
    </cofactor>
</comment>
<dbReference type="Gene3D" id="3.40.390.10">
    <property type="entry name" value="Collagenase (Catalytic Domain)"/>
    <property type="match status" value="1"/>
</dbReference>
<dbReference type="SUPFAM" id="SSF55486">
    <property type="entry name" value="Metalloproteases ('zincins'), catalytic domain"/>
    <property type="match status" value="1"/>
</dbReference>
<accession>A0ABP7VVP1</accession>
<evidence type="ECO:0000256" key="4">
    <source>
        <dbReference type="ARBA" id="ARBA00022801"/>
    </source>
</evidence>
<proteinExistence type="predicted"/>
<dbReference type="PANTHER" id="PTHR15910:SF1">
    <property type="entry name" value="ARCHAEMETZINCIN-2"/>
    <property type="match status" value="1"/>
</dbReference>
<reference evidence="8" key="1">
    <citation type="journal article" date="2019" name="Int. J. Syst. Evol. Microbiol.">
        <title>The Global Catalogue of Microorganisms (GCM) 10K type strain sequencing project: providing services to taxonomists for standard genome sequencing and annotation.</title>
        <authorList>
            <consortium name="The Broad Institute Genomics Platform"/>
            <consortium name="The Broad Institute Genome Sequencing Center for Infectious Disease"/>
            <person name="Wu L."/>
            <person name="Ma J."/>
        </authorList>
    </citation>
    <scope>NUCLEOTIDE SEQUENCE [LARGE SCALE GENOMIC DNA]</scope>
    <source>
        <strain evidence="8">JCM 17069</strain>
    </source>
</reference>
<organism evidence="7 8">
    <name type="scientific">Flavobacterium cheonanense</name>
    <dbReference type="NCBI Taxonomy" id="706183"/>
    <lineage>
        <taxon>Bacteria</taxon>
        <taxon>Pseudomonadati</taxon>
        <taxon>Bacteroidota</taxon>
        <taxon>Flavobacteriia</taxon>
        <taxon>Flavobacteriales</taxon>
        <taxon>Flavobacteriaceae</taxon>
        <taxon>Flavobacterium</taxon>
    </lineage>
</organism>
<keyword evidence="6 7" id="KW-0482">Metalloprotease</keyword>
<keyword evidence="4" id="KW-0378">Hydrolase</keyword>
<keyword evidence="5" id="KW-0862">Zinc</keyword>
<dbReference type="InterPro" id="IPR024079">
    <property type="entry name" value="MetalloPept_cat_dom_sf"/>
</dbReference>
<keyword evidence="3" id="KW-0479">Metal-binding</keyword>
<sequence>MKITKLFSLNLINKMKKISFLLLLSILFSSFINLKSTTIYIQPLGEVNQQYLIYLKKSIKEFYGYDCVIKTKISFTNDILASSRTRYEASKILNKYNSNQNVLIITEKDIAYRKSSQFPEWGIFGLGLRPGKTCVISTFRLKKKVTNQIMLERLKKVALHEIGHNLGLEHCTNNKECMMNDANGTIQQVDKEKIWFCSKCMALINKNK</sequence>
<dbReference type="GO" id="GO:0008237">
    <property type="term" value="F:metallopeptidase activity"/>
    <property type="evidence" value="ECO:0007669"/>
    <property type="project" value="UniProtKB-KW"/>
</dbReference>
<evidence type="ECO:0000313" key="8">
    <source>
        <dbReference type="Proteomes" id="UP001500367"/>
    </source>
</evidence>
<dbReference type="Pfam" id="PF07998">
    <property type="entry name" value="Peptidase_M54"/>
    <property type="match status" value="1"/>
</dbReference>
<comment type="caution">
    <text evidence="7">The sequence shown here is derived from an EMBL/GenBank/DDBJ whole genome shotgun (WGS) entry which is preliminary data.</text>
</comment>
<evidence type="ECO:0000313" key="7">
    <source>
        <dbReference type="EMBL" id="GAA4075063.1"/>
    </source>
</evidence>
<dbReference type="EMBL" id="BAABCT010000005">
    <property type="protein sequence ID" value="GAA4075063.1"/>
    <property type="molecule type" value="Genomic_DNA"/>
</dbReference>
<evidence type="ECO:0000256" key="2">
    <source>
        <dbReference type="ARBA" id="ARBA00022670"/>
    </source>
</evidence>
<dbReference type="CDD" id="cd11375">
    <property type="entry name" value="Peptidase_M54"/>
    <property type="match status" value="1"/>
</dbReference>
<gene>
    <name evidence="7" type="ORF">GCM10022389_20890</name>
</gene>
<keyword evidence="8" id="KW-1185">Reference proteome</keyword>
<evidence type="ECO:0000256" key="1">
    <source>
        <dbReference type="ARBA" id="ARBA00001947"/>
    </source>
</evidence>
<keyword evidence="2" id="KW-0645">Protease</keyword>
<dbReference type="InterPro" id="IPR012962">
    <property type="entry name" value="Pept_M54_archaemetzincn"/>
</dbReference>
<evidence type="ECO:0000256" key="3">
    <source>
        <dbReference type="ARBA" id="ARBA00022723"/>
    </source>
</evidence>
<dbReference type="PANTHER" id="PTHR15910">
    <property type="entry name" value="ARCHAEMETZINCIN"/>
    <property type="match status" value="1"/>
</dbReference>